<name>A0AAD4QDB3_9AGAM</name>
<dbReference type="AlphaFoldDB" id="A0AAD4QDB3"/>
<gene>
    <name evidence="2" type="ORF">EDB92DRAFT_1863403</name>
</gene>
<evidence type="ECO:0000313" key="2">
    <source>
        <dbReference type="EMBL" id="KAH8990821.1"/>
    </source>
</evidence>
<evidence type="ECO:0000256" key="1">
    <source>
        <dbReference type="SAM" id="MobiDB-lite"/>
    </source>
</evidence>
<evidence type="ECO:0000313" key="3">
    <source>
        <dbReference type="Proteomes" id="UP001201163"/>
    </source>
</evidence>
<accession>A0AAD4QDB3</accession>
<organism evidence="2 3">
    <name type="scientific">Lactarius akahatsu</name>
    <dbReference type="NCBI Taxonomy" id="416441"/>
    <lineage>
        <taxon>Eukaryota</taxon>
        <taxon>Fungi</taxon>
        <taxon>Dikarya</taxon>
        <taxon>Basidiomycota</taxon>
        <taxon>Agaricomycotina</taxon>
        <taxon>Agaricomycetes</taxon>
        <taxon>Russulales</taxon>
        <taxon>Russulaceae</taxon>
        <taxon>Lactarius</taxon>
    </lineage>
</organism>
<sequence>MGKHRKRKAIPAALHSEISEYASLLRVLRATDTLDITTHLTRRDSPHETGQATSVHEPSQRDSPTSSRVESKCATSPLDEEASRSSPEGDPVRPERSWKNWTRWPLVPEDVHLPEWGFEDEVYSLAKQALLSDVSYLDSPLAVSSQFRGADPDDSSALIEDQAEVLLPPSSLRALADVSSSHLERILSALASYNLSAEESTHDRSHPIGWESVLNVVGTAGLVDGK</sequence>
<dbReference type="Proteomes" id="UP001201163">
    <property type="component" value="Unassembled WGS sequence"/>
</dbReference>
<reference evidence="2" key="1">
    <citation type="submission" date="2022-01" db="EMBL/GenBank/DDBJ databases">
        <title>Comparative genomics reveals a dynamic genome evolution in the ectomycorrhizal milk-cap (Lactarius) mushrooms.</title>
        <authorList>
            <consortium name="DOE Joint Genome Institute"/>
            <person name="Lebreton A."/>
            <person name="Tang N."/>
            <person name="Kuo A."/>
            <person name="LaButti K."/>
            <person name="Drula E."/>
            <person name="Barry K."/>
            <person name="Clum A."/>
            <person name="Lipzen A."/>
            <person name="Mousain D."/>
            <person name="Ng V."/>
            <person name="Wang R."/>
            <person name="Wang X."/>
            <person name="Dai Y."/>
            <person name="Henrissat B."/>
            <person name="Grigoriev I.V."/>
            <person name="Guerin-Laguette A."/>
            <person name="Yu F."/>
            <person name="Martin F.M."/>
        </authorList>
    </citation>
    <scope>NUCLEOTIDE SEQUENCE</scope>
    <source>
        <strain evidence="2">QP</strain>
    </source>
</reference>
<proteinExistence type="predicted"/>
<dbReference type="EMBL" id="JAKELL010000029">
    <property type="protein sequence ID" value="KAH8990821.1"/>
    <property type="molecule type" value="Genomic_DNA"/>
</dbReference>
<comment type="caution">
    <text evidence="2">The sequence shown here is derived from an EMBL/GenBank/DDBJ whole genome shotgun (WGS) entry which is preliminary data.</text>
</comment>
<feature type="compositionally biased region" description="Polar residues" evidence="1">
    <location>
        <begin position="48"/>
        <end position="68"/>
    </location>
</feature>
<feature type="region of interest" description="Disordered" evidence="1">
    <location>
        <begin position="38"/>
        <end position="95"/>
    </location>
</feature>
<keyword evidence="3" id="KW-1185">Reference proteome</keyword>
<protein>
    <submittedName>
        <fullName evidence="2">Uncharacterized protein</fullName>
    </submittedName>
</protein>